<keyword evidence="1" id="KW-1185">Reference proteome</keyword>
<sequence length="244" mass="27629">MAHSGLGLSSTCVERESNKLESRTEVCMFIGYPKGTKGGLFYCPKEKNELSNRVTNYSSLERILEASIDIPLHYRSGRNVNRQQNAQEQLADVSLPQSSGSNFEQPQIIEQPEIVLPPSLQEEVNDIPAPQGVEDNIEVSVLENDVVIQQKNQTAPVVTSRSGRIIRKPLRFSLLEESFEKNPKTPNTKPINYDEALHDTDADKWVTAMKSEMESMYSNQVWDLVEPPTGFKSIGCRWIYKKKR</sequence>
<organism evidence="1 2">
    <name type="scientific">Nicotiana tabacum</name>
    <name type="common">Common tobacco</name>
    <dbReference type="NCBI Taxonomy" id="4097"/>
    <lineage>
        <taxon>Eukaryota</taxon>
        <taxon>Viridiplantae</taxon>
        <taxon>Streptophyta</taxon>
        <taxon>Embryophyta</taxon>
        <taxon>Tracheophyta</taxon>
        <taxon>Spermatophyta</taxon>
        <taxon>Magnoliopsida</taxon>
        <taxon>eudicotyledons</taxon>
        <taxon>Gunneridae</taxon>
        <taxon>Pentapetalae</taxon>
        <taxon>asterids</taxon>
        <taxon>lamiids</taxon>
        <taxon>Solanales</taxon>
        <taxon>Solanaceae</taxon>
        <taxon>Nicotianoideae</taxon>
        <taxon>Nicotianeae</taxon>
        <taxon>Nicotiana</taxon>
    </lineage>
</organism>
<protein>
    <submittedName>
        <fullName evidence="2">Uncharacterized protein LOC142162307</fullName>
    </submittedName>
</protein>
<reference evidence="1" key="1">
    <citation type="journal article" date="2014" name="Nat. Commun.">
        <title>The tobacco genome sequence and its comparison with those of tomato and potato.</title>
        <authorList>
            <person name="Sierro N."/>
            <person name="Battey J.N."/>
            <person name="Ouadi S."/>
            <person name="Bakaher N."/>
            <person name="Bovet L."/>
            <person name="Willig A."/>
            <person name="Goepfert S."/>
            <person name="Peitsch M.C."/>
            <person name="Ivanov N.V."/>
        </authorList>
    </citation>
    <scope>NUCLEOTIDE SEQUENCE [LARGE SCALE GENOMIC DNA]</scope>
</reference>
<name>A0AC58RPT6_TOBAC</name>
<reference evidence="2" key="2">
    <citation type="submission" date="2025-08" db="UniProtKB">
        <authorList>
            <consortium name="RefSeq"/>
        </authorList>
    </citation>
    <scope>IDENTIFICATION</scope>
    <source>
        <tissue evidence="2">Leaf</tissue>
    </source>
</reference>
<accession>A0AC58RPT6</accession>
<dbReference type="Proteomes" id="UP000790787">
    <property type="component" value="Chromosome 7"/>
</dbReference>
<evidence type="ECO:0000313" key="2">
    <source>
        <dbReference type="RefSeq" id="XP_075074746.1"/>
    </source>
</evidence>
<gene>
    <name evidence="2" type="primary">LOC142162307</name>
</gene>
<evidence type="ECO:0000313" key="1">
    <source>
        <dbReference type="Proteomes" id="UP000790787"/>
    </source>
</evidence>
<proteinExistence type="predicted"/>
<dbReference type="RefSeq" id="XP_075074746.1">
    <property type="nucleotide sequence ID" value="XM_075218645.1"/>
</dbReference>